<dbReference type="GO" id="GO:0008664">
    <property type="term" value="F:RNA 2',3'-cyclic 3'-phosphodiesterase activity"/>
    <property type="evidence" value="ECO:0007669"/>
    <property type="project" value="UniProtKB-EC"/>
</dbReference>
<dbReference type="GO" id="GO:0016874">
    <property type="term" value="F:ligase activity"/>
    <property type="evidence" value="ECO:0007669"/>
    <property type="project" value="UniProtKB-KW"/>
</dbReference>
<evidence type="ECO:0000256" key="2">
    <source>
        <dbReference type="HAMAP-Rule" id="MF_01940"/>
    </source>
</evidence>
<dbReference type="PANTHER" id="PTHR35561:SF1">
    <property type="entry name" value="RNA 2',3'-CYCLIC PHOSPHODIESTERASE"/>
    <property type="match status" value="1"/>
</dbReference>
<evidence type="ECO:0000259" key="3">
    <source>
        <dbReference type="Pfam" id="PF02834"/>
    </source>
</evidence>
<protein>
    <recommendedName>
        <fullName evidence="2">RNA 2',3'-cyclic phosphodiesterase</fullName>
        <shortName evidence="2">RNA 2',3'-CPDase</shortName>
        <ecNumber evidence="2">3.1.4.58</ecNumber>
    </recommendedName>
</protein>
<gene>
    <name evidence="4" type="ORF">A2731_01955</name>
</gene>
<dbReference type="NCBIfam" id="TIGR02258">
    <property type="entry name" value="2_5_ligase"/>
    <property type="match status" value="1"/>
</dbReference>
<comment type="catalytic activity">
    <reaction evidence="2">
        <text>a 3'-end 2',3'-cyclophospho-ribonucleotide-RNA + H2O = a 3'-end 2'-phospho-ribonucleotide-RNA + H(+)</text>
        <dbReference type="Rhea" id="RHEA:11828"/>
        <dbReference type="Rhea" id="RHEA-COMP:10464"/>
        <dbReference type="Rhea" id="RHEA-COMP:17353"/>
        <dbReference type="ChEBI" id="CHEBI:15377"/>
        <dbReference type="ChEBI" id="CHEBI:15378"/>
        <dbReference type="ChEBI" id="CHEBI:83064"/>
        <dbReference type="ChEBI" id="CHEBI:173113"/>
        <dbReference type="EC" id="3.1.4.58"/>
    </reaction>
</comment>
<comment type="similarity">
    <text evidence="2">Belongs to the 2H phosphoesterase superfamily. ThpR family.</text>
</comment>
<organism evidence="4 5">
    <name type="scientific">Candidatus Buchananbacteria bacterium RIFCSPHIGHO2_01_FULL_39_8</name>
    <dbReference type="NCBI Taxonomy" id="1797533"/>
    <lineage>
        <taxon>Bacteria</taxon>
        <taxon>Candidatus Buchananiibacteriota</taxon>
    </lineage>
</organism>
<reference evidence="4 5" key="1">
    <citation type="journal article" date="2016" name="Nat. Commun.">
        <title>Thousands of microbial genomes shed light on interconnected biogeochemical processes in an aquifer system.</title>
        <authorList>
            <person name="Anantharaman K."/>
            <person name="Brown C.T."/>
            <person name="Hug L.A."/>
            <person name="Sharon I."/>
            <person name="Castelle C.J."/>
            <person name="Probst A.J."/>
            <person name="Thomas B.C."/>
            <person name="Singh A."/>
            <person name="Wilkins M.J."/>
            <person name="Karaoz U."/>
            <person name="Brodie E.L."/>
            <person name="Williams K.H."/>
            <person name="Hubbard S.S."/>
            <person name="Banfield J.F."/>
        </authorList>
    </citation>
    <scope>NUCLEOTIDE SEQUENCE [LARGE SCALE GENOMIC DNA]</scope>
</reference>
<dbReference type="InterPro" id="IPR014051">
    <property type="entry name" value="Phosphoesterase_HXTX"/>
</dbReference>
<dbReference type="STRING" id="1797533.A2731_01955"/>
<evidence type="ECO:0000256" key="1">
    <source>
        <dbReference type="ARBA" id="ARBA00022801"/>
    </source>
</evidence>
<evidence type="ECO:0000313" key="5">
    <source>
        <dbReference type="Proteomes" id="UP000176241"/>
    </source>
</evidence>
<dbReference type="SUPFAM" id="SSF55144">
    <property type="entry name" value="LigT-like"/>
    <property type="match status" value="1"/>
</dbReference>
<dbReference type="InterPro" id="IPR009097">
    <property type="entry name" value="Cyclic_Pdiesterase"/>
</dbReference>
<feature type="active site" description="Proton donor" evidence="2">
    <location>
        <position position="44"/>
    </location>
</feature>
<dbReference type="Gene3D" id="3.90.1140.10">
    <property type="entry name" value="Cyclic phosphodiesterase"/>
    <property type="match status" value="1"/>
</dbReference>
<name>A0A1G1Y0Z7_9BACT</name>
<feature type="short sequence motif" description="HXTX 2" evidence="2">
    <location>
        <begin position="132"/>
        <end position="135"/>
    </location>
</feature>
<dbReference type="GO" id="GO:0004113">
    <property type="term" value="F:2',3'-cyclic-nucleotide 3'-phosphodiesterase activity"/>
    <property type="evidence" value="ECO:0007669"/>
    <property type="project" value="InterPro"/>
</dbReference>
<dbReference type="EC" id="3.1.4.58" evidence="2"/>
<feature type="active site" description="Proton acceptor" evidence="2">
    <location>
        <position position="132"/>
    </location>
</feature>
<keyword evidence="1 2" id="KW-0378">Hydrolase</keyword>
<dbReference type="InterPro" id="IPR004175">
    <property type="entry name" value="RNA_CPDase"/>
</dbReference>
<comment type="function">
    <text evidence="2">Hydrolyzes RNA 2',3'-cyclic phosphodiester to an RNA 2'-phosphomonoester.</text>
</comment>
<keyword evidence="4" id="KW-0436">Ligase</keyword>
<feature type="short sequence motif" description="HXTX 1" evidence="2">
    <location>
        <begin position="44"/>
        <end position="47"/>
    </location>
</feature>
<accession>A0A1G1Y0Z7</accession>
<dbReference type="PANTHER" id="PTHR35561">
    <property type="entry name" value="RNA 2',3'-CYCLIC PHOSPHODIESTERASE"/>
    <property type="match status" value="1"/>
</dbReference>
<dbReference type="EMBL" id="MHIC01000008">
    <property type="protein sequence ID" value="OGY45864.1"/>
    <property type="molecule type" value="Genomic_DNA"/>
</dbReference>
<dbReference type="HAMAP" id="MF_01940">
    <property type="entry name" value="RNA_CPDase"/>
    <property type="match status" value="1"/>
</dbReference>
<comment type="caution">
    <text evidence="4">The sequence shown here is derived from an EMBL/GenBank/DDBJ whole genome shotgun (WGS) entry which is preliminary data.</text>
</comment>
<dbReference type="AlphaFoldDB" id="A0A1G1Y0Z7"/>
<proteinExistence type="inferred from homology"/>
<evidence type="ECO:0000313" key="4">
    <source>
        <dbReference type="EMBL" id="OGY45864.1"/>
    </source>
</evidence>
<sequence>MTKRCFIAINLPQSAKDQLAELLKQLKKINSAQEIRYVKAKNIHLTLHFLGNLKEQQIGQVQEILKHQAKKHQAKKLVTDKIDAFPDLKRPRVIFLGSEKIGEESLASLQNNLGQDLEKIGIEIDHRPWHAHLTLARIVGPCQFKTQNLNLPKLEIPINSVELMESQLSPYGAEYKILTSFTLKESRS</sequence>
<dbReference type="Proteomes" id="UP000176241">
    <property type="component" value="Unassembled WGS sequence"/>
</dbReference>
<feature type="domain" description="Phosphoesterase HXTX" evidence="3">
    <location>
        <begin position="10"/>
        <end position="95"/>
    </location>
</feature>
<dbReference type="Pfam" id="PF02834">
    <property type="entry name" value="LigT_PEase"/>
    <property type="match status" value="1"/>
</dbReference>